<dbReference type="EMBL" id="JXUW01000030">
    <property type="protein sequence ID" value="KJE75731.1"/>
    <property type="molecule type" value="Genomic_DNA"/>
</dbReference>
<dbReference type="EC" id="3.1.3.23" evidence="1"/>
<dbReference type="STRING" id="1121877.FEAC_25080"/>
<organism evidence="1 2">
    <name type="scientific">Ferrimicrobium acidiphilum DSM 19497</name>
    <dbReference type="NCBI Taxonomy" id="1121877"/>
    <lineage>
        <taxon>Bacteria</taxon>
        <taxon>Bacillati</taxon>
        <taxon>Actinomycetota</taxon>
        <taxon>Acidimicrobiia</taxon>
        <taxon>Acidimicrobiales</taxon>
        <taxon>Acidimicrobiaceae</taxon>
        <taxon>Ferrimicrobium</taxon>
    </lineage>
</organism>
<dbReference type="AlphaFoldDB" id="A0A0D8FRI6"/>
<dbReference type="RefSeq" id="WP_035391073.1">
    <property type="nucleotide sequence ID" value="NZ_JQKF01000037.1"/>
</dbReference>
<reference evidence="1 2" key="1">
    <citation type="submission" date="2015-01" db="EMBL/GenBank/DDBJ databases">
        <title>Draft genome of the acidophilic iron oxidizer Ferrimicrobium acidiphilum strain T23.</title>
        <authorList>
            <person name="Poehlein A."/>
            <person name="Eisen S."/>
            <person name="Schloemann M."/>
            <person name="Johnson B.D."/>
            <person name="Daniel R."/>
            <person name="Muehling M."/>
        </authorList>
    </citation>
    <scope>NUCLEOTIDE SEQUENCE [LARGE SCALE GENOMIC DNA]</scope>
    <source>
        <strain evidence="1 2">T23</strain>
    </source>
</reference>
<proteinExistence type="predicted"/>
<dbReference type="PANTHER" id="PTHR10000">
    <property type="entry name" value="PHOSPHOSERINE PHOSPHATASE"/>
    <property type="match status" value="1"/>
</dbReference>
<dbReference type="InterPro" id="IPR036412">
    <property type="entry name" value="HAD-like_sf"/>
</dbReference>
<dbReference type="GeneID" id="78373530"/>
<dbReference type="GO" id="GO:0000287">
    <property type="term" value="F:magnesium ion binding"/>
    <property type="evidence" value="ECO:0007669"/>
    <property type="project" value="TreeGrafter"/>
</dbReference>
<dbReference type="Gene3D" id="3.30.1240.10">
    <property type="match status" value="1"/>
</dbReference>
<dbReference type="eggNOG" id="COG0561">
    <property type="taxonomic scope" value="Bacteria"/>
</dbReference>
<dbReference type="GO" id="GO:0050308">
    <property type="term" value="F:sugar-phosphatase activity"/>
    <property type="evidence" value="ECO:0007669"/>
    <property type="project" value="UniProtKB-EC"/>
</dbReference>
<accession>A0A0D8FRI6</accession>
<dbReference type="Proteomes" id="UP000032336">
    <property type="component" value="Unassembled WGS sequence"/>
</dbReference>
<keyword evidence="2" id="KW-1185">Reference proteome</keyword>
<keyword evidence="1" id="KW-0378">Hydrolase</keyword>
<dbReference type="PROSITE" id="PS01228">
    <property type="entry name" value="COF_1"/>
    <property type="match status" value="1"/>
</dbReference>
<protein>
    <submittedName>
        <fullName evidence="1">Sugar phosphatase YidA</fullName>
        <ecNumber evidence="1">3.1.3.23</ecNumber>
    </submittedName>
</protein>
<dbReference type="OrthoDB" id="3180855at2"/>
<dbReference type="Pfam" id="PF08282">
    <property type="entry name" value="Hydrolase_3"/>
    <property type="match status" value="1"/>
</dbReference>
<gene>
    <name evidence="1" type="primary">yidA2</name>
    <name evidence="1" type="ORF">FEAC_25080</name>
</gene>
<dbReference type="NCBIfam" id="TIGR01484">
    <property type="entry name" value="HAD-SF-IIB"/>
    <property type="match status" value="1"/>
</dbReference>
<dbReference type="PANTHER" id="PTHR10000:SF8">
    <property type="entry name" value="HAD SUPERFAMILY HYDROLASE-LIKE, TYPE 3"/>
    <property type="match status" value="1"/>
</dbReference>
<comment type="caution">
    <text evidence="1">The sequence shown here is derived from an EMBL/GenBank/DDBJ whole genome shotgun (WGS) entry which is preliminary data.</text>
</comment>
<dbReference type="InterPro" id="IPR006379">
    <property type="entry name" value="HAD-SF_hydro_IIB"/>
</dbReference>
<dbReference type="Gene3D" id="3.40.50.1000">
    <property type="entry name" value="HAD superfamily/HAD-like"/>
    <property type="match status" value="1"/>
</dbReference>
<name>A0A0D8FRI6_9ACTN</name>
<sequence>MPTSLSKSSLLFTDLDGTLLTTTETIAPKVVGQLRNARARGVVVVPATARGIRGVVGVADMAELGPLAVCHNGAVGYDLERQSLLWIRELSREFVRTTIEDLLRLDTGLFFAASSPFEFRPQRDFLKRPTMAQLECELEGLFELDSVVKVICRHRKYHASELIALLSNEVSGVQLISGSTDWVEIVAKGVSKGFGVGLAAELLGIELEDVVAVGDHLNDLPMLAIVGHPFAVANAHASVLAMVEESVASNDEGGVGELVDRMGISAGA</sequence>
<dbReference type="InterPro" id="IPR023214">
    <property type="entry name" value="HAD_sf"/>
</dbReference>
<evidence type="ECO:0000313" key="1">
    <source>
        <dbReference type="EMBL" id="KJE75731.1"/>
    </source>
</evidence>
<dbReference type="GO" id="GO:0005829">
    <property type="term" value="C:cytosol"/>
    <property type="evidence" value="ECO:0007669"/>
    <property type="project" value="TreeGrafter"/>
</dbReference>
<dbReference type="SUPFAM" id="SSF56784">
    <property type="entry name" value="HAD-like"/>
    <property type="match status" value="1"/>
</dbReference>
<evidence type="ECO:0000313" key="2">
    <source>
        <dbReference type="Proteomes" id="UP000032336"/>
    </source>
</evidence>